<evidence type="ECO:0000256" key="1">
    <source>
        <dbReference type="ARBA" id="ARBA00022598"/>
    </source>
</evidence>
<sequence length="290" mass="31389">MAPAGFVTRFAPSPTGLLHLGHAYSALTAWDAARDAGGVCLLRIEDTDTARVRPDHEAAIYEDLAWLGLRWPEPVMRQSDRRVAYAEALAHLAGLGVTYPCRCSRADIRAALAAPQEGAGASGAASGLYPGTCRGRAMSEAGPSDAIRLDLEKALALTKNQTLHWTETGPSHAGRHTLDPDAMRAHIGDVVLARKDIGTAAYHLAVVVDDAAQNVTHIVRGEDLLEATPIHRLLQALLELPEPVWHHHALVRDEDGKRLAKRNDARAIRTYREAGLTPADVRRLCDESAR</sequence>
<dbReference type="PANTHER" id="PTHR43311">
    <property type="entry name" value="GLUTAMATE--TRNA LIGASE"/>
    <property type="match status" value="1"/>
</dbReference>
<dbReference type="InterPro" id="IPR014729">
    <property type="entry name" value="Rossmann-like_a/b/a_fold"/>
</dbReference>
<dbReference type="SUPFAM" id="SSF52374">
    <property type="entry name" value="Nucleotidylyl transferase"/>
    <property type="match status" value="1"/>
</dbReference>
<dbReference type="PRINTS" id="PR00987">
    <property type="entry name" value="TRNASYNTHGLU"/>
</dbReference>
<keyword evidence="6 7" id="KW-0030">Aminoacyl-tRNA synthetase</keyword>
<dbReference type="OrthoDB" id="9807503at2"/>
<proteinExistence type="inferred from homology"/>
<comment type="caution">
    <text evidence="9">The sequence shown here is derived from an EMBL/GenBank/DDBJ whole genome shotgun (WGS) entry which is preliminary data.</text>
</comment>
<reference evidence="9 10" key="1">
    <citation type="journal article" date="2016" name="Environ. Microbiol.">
        <title>New Methyloceanibacter diversity from North Sea sediments includes methanotroph containing solely the soluble methane monooxygenase.</title>
        <authorList>
            <person name="Vekeman B."/>
            <person name="Kerckhof F.M."/>
            <person name="Cremers G."/>
            <person name="de Vos P."/>
            <person name="Vandamme P."/>
            <person name="Boon N."/>
            <person name="Op den Camp H.J."/>
            <person name="Heylen K."/>
        </authorList>
    </citation>
    <scope>NUCLEOTIDE SEQUENCE [LARGE SCALE GENOMIC DNA]</scope>
    <source>
        <strain evidence="9 10">R-67174</strain>
    </source>
</reference>
<dbReference type="Proteomes" id="UP000094501">
    <property type="component" value="Unassembled WGS sequence"/>
</dbReference>
<dbReference type="GO" id="GO:0005524">
    <property type="term" value="F:ATP binding"/>
    <property type="evidence" value="ECO:0007669"/>
    <property type="project" value="UniProtKB-KW"/>
</dbReference>
<evidence type="ECO:0000256" key="4">
    <source>
        <dbReference type="ARBA" id="ARBA00022833"/>
    </source>
</evidence>
<keyword evidence="3 7" id="KW-0547">Nucleotide-binding</keyword>
<dbReference type="PROSITE" id="PS00178">
    <property type="entry name" value="AA_TRNA_LIGASE_I"/>
    <property type="match status" value="1"/>
</dbReference>
<name>A0A1E3W5T4_9HYPH</name>
<evidence type="ECO:0000256" key="3">
    <source>
        <dbReference type="ARBA" id="ARBA00022741"/>
    </source>
</evidence>
<evidence type="ECO:0000256" key="2">
    <source>
        <dbReference type="ARBA" id="ARBA00022723"/>
    </source>
</evidence>
<dbReference type="GO" id="GO:0006424">
    <property type="term" value="P:glutamyl-tRNA aminoacylation"/>
    <property type="evidence" value="ECO:0007669"/>
    <property type="project" value="TreeGrafter"/>
</dbReference>
<dbReference type="GO" id="GO:0004818">
    <property type="term" value="F:glutamate-tRNA ligase activity"/>
    <property type="evidence" value="ECO:0007669"/>
    <property type="project" value="TreeGrafter"/>
</dbReference>
<keyword evidence="2" id="KW-0479">Metal-binding</keyword>
<keyword evidence="10" id="KW-1185">Reference proteome</keyword>
<dbReference type="RefSeq" id="WP_069435994.1">
    <property type="nucleotide sequence ID" value="NZ_LPWG01000002.1"/>
</dbReference>
<feature type="domain" description="Glutamyl/glutaminyl-tRNA synthetase class Ib catalytic" evidence="8">
    <location>
        <begin position="7"/>
        <end position="279"/>
    </location>
</feature>
<dbReference type="NCBIfam" id="NF004315">
    <property type="entry name" value="PRK05710.1-4"/>
    <property type="match status" value="1"/>
</dbReference>
<evidence type="ECO:0000256" key="6">
    <source>
        <dbReference type="ARBA" id="ARBA00023146"/>
    </source>
</evidence>
<evidence type="ECO:0000256" key="7">
    <source>
        <dbReference type="RuleBase" id="RU363037"/>
    </source>
</evidence>
<protein>
    <submittedName>
        <fullName evidence="9">Glutamyl-Q tRNA(Asp) synthetase</fullName>
    </submittedName>
</protein>
<dbReference type="InterPro" id="IPR000924">
    <property type="entry name" value="Glu/Gln-tRNA-synth"/>
</dbReference>
<dbReference type="InterPro" id="IPR001412">
    <property type="entry name" value="aa-tRNA-synth_I_CS"/>
</dbReference>
<evidence type="ECO:0000256" key="5">
    <source>
        <dbReference type="ARBA" id="ARBA00022840"/>
    </source>
</evidence>
<dbReference type="PANTHER" id="PTHR43311:SF1">
    <property type="entry name" value="GLUTAMYL-Q TRNA(ASP) SYNTHETASE"/>
    <property type="match status" value="1"/>
</dbReference>
<keyword evidence="1 7" id="KW-0436">Ligase</keyword>
<dbReference type="AlphaFoldDB" id="A0A1E3W5T4"/>
<keyword evidence="7" id="KW-0648">Protein biosynthesis</keyword>
<accession>A0A1E3W5T4</accession>
<keyword evidence="5 7" id="KW-0067">ATP-binding</keyword>
<keyword evidence="4" id="KW-0862">Zinc</keyword>
<evidence type="ECO:0000313" key="10">
    <source>
        <dbReference type="Proteomes" id="UP000094501"/>
    </source>
</evidence>
<comment type="similarity">
    <text evidence="7">Belongs to the class-I aminoacyl-tRNA synthetase family.</text>
</comment>
<dbReference type="STRING" id="1774968.AUC68_12310"/>
<evidence type="ECO:0000259" key="8">
    <source>
        <dbReference type="Pfam" id="PF00749"/>
    </source>
</evidence>
<dbReference type="EMBL" id="LPWG01000002">
    <property type="protein sequence ID" value="ODS01151.1"/>
    <property type="molecule type" value="Genomic_DNA"/>
</dbReference>
<dbReference type="Pfam" id="PF00749">
    <property type="entry name" value="tRNA-synt_1c"/>
    <property type="match status" value="1"/>
</dbReference>
<dbReference type="Gene3D" id="3.40.50.620">
    <property type="entry name" value="HUPs"/>
    <property type="match status" value="1"/>
</dbReference>
<evidence type="ECO:0000313" key="9">
    <source>
        <dbReference type="EMBL" id="ODS01151.1"/>
    </source>
</evidence>
<dbReference type="InterPro" id="IPR020058">
    <property type="entry name" value="Glu/Gln-tRNA-synth_Ib_cat-dom"/>
</dbReference>
<organism evidence="9 10">
    <name type="scientific">Methyloceanibacter methanicus</name>
    <dbReference type="NCBI Taxonomy" id="1774968"/>
    <lineage>
        <taxon>Bacteria</taxon>
        <taxon>Pseudomonadati</taxon>
        <taxon>Pseudomonadota</taxon>
        <taxon>Alphaproteobacteria</taxon>
        <taxon>Hyphomicrobiales</taxon>
        <taxon>Hyphomicrobiaceae</taxon>
        <taxon>Methyloceanibacter</taxon>
    </lineage>
</organism>
<dbReference type="InterPro" id="IPR049940">
    <property type="entry name" value="GluQ/Sye"/>
</dbReference>
<gene>
    <name evidence="9" type="ORF">AUC68_12310</name>
</gene>
<dbReference type="GO" id="GO:0005829">
    <property type="term" value="C:cytosol"/>
    <property type="evidence" value="ECO:0007669"/>
    <property type="project" value="TreeGrafter"/>
</dbReference>